<evidence type="ECO:0000313" key="2">
    <source>
        <dbReference type="EMBL" id="UOF89032.1"/>
    </source>
</evidence>
<feature type="coiled-coil region" evidence="1">
    <location>
        <begin position="23"/>
        <end position="50"/>
    </location>
</feature>
<reference evidence="2" key="1">
    <citation type="submission" date="2021-12" db="EMBL/GenBank/DDBJ databases">
        <title>Alicyclobacillaceae gen. nov., sp. nov., isolated from chalcocite enrichment system.</title>
        <authorList>
            <person name="Jiang Z."/>
        </authorList>
    </citation>
    <scope>NUCLEOTIDE SEQUENCE</scope>
    <source>
        <strain evidence="2">MYW30-H2</strain>
    </source>
</reference>
<name>A0ABY4CHW6_9BACL</name>
<proteinExistence type="predicted"/>
<dbReference type="Proteomes" id="UP000830167">
    <property type="component" value="Chromosome"/>
</dbReference>
<gene>
    <name evidence="2" type="ORF">LSG31_13980</name>
</gene>
<keyword evidence="1" id="KW-0175">Coiled coil</keyword>
<sequence>MGFKRQLWGFDQESVKETIQSIQLQYEHEKQMLLEELDSLANDNVCLEAELARLTSYTNPDSSFHTAISEQLWEEYVKQTREIFKKISECKQIEKEYAEIEKSDMSYRESLMTQLEHKLNGMETFLDSFKREAEREK</sequence>
<accession>A0ABY4CHW6</accession>
<evidence type="ECO:0008006" key="4">
    <source>
        <dbReference type="Google" id="ProtNLM"/>
    </source>
</evidence>
<organism evidence="2 3">
    <name type="scientific">Fodinisporobacter ferrooxydans</name>
    <dbReference type="NCBI Taxonomy" id="2901836"/>
    <lineage>
        <taxon>Bacteria</taxon>
        <taxon>Bacillati</taxon>
        <taxon>Bacillota</taxon>
        <taxon>Bacilli</taxon>
        <taxon>Bacillales</taxon>
        <taxon>Alicyclobacillaceae</taxon>
        <taxon>Fodinisporobacter</taxon>
    </lineage>
</organism>
<dbReference type="EMBL" id="CP089291">
    <property type="protein sequence ID" value="UOF89032.1"/>
    <property type="molecule type" value="Genomic_DNA"/>
</dbReference>
<dbReference type="RefSeq" id="WP_347435714.1">
    <property type="nucleotide sequence ID" value="NZ_CP089291.1"/>
</dbReference>
<keyword evidence="3" id="KW-1185">Reference proteome</keyword>
<evidence type="ECO:0000313" key="3">
    <source>
        <dbReference type="Proteomes" id="UP000830167"/>
    </source>
</evidence>
<evidence type="ECO:0000256" key="1">
    <source>
        <dbReference type="SAM" id="Coils"/>
    </source>
</evidence>
<protein>
    <recommendedName>
        <fullName evidence="4">DUF5082 domain-containing protein</fullName>
    </recommendedName>
</protein>